<dbReference type="InterPro" id="IPR014756">
    <property type="entry name" value="Ig_E-set"/>
</dbReference>
<feature type="signal peptide" evidence="1">
    <location>
        <begin position="1"/>
        <end position="25"/>
    </location>
</feature>
<gene>
    <name evidence="3" type="ORF">EV192_114132</name>
</gene>
<dbReference type="Pfam" id="PF13313">
    <property type="entry name" value="DUF4082"/>
    <property type="match status" value="1"/>
</dbReference>
<name>A0A4R2IXT2_9PSEU</name>
<accession>A0A4R2IXT2</accession>
<comment type="caution">
    <text evidence="3">The sequence shown here is derived from an EMBL/GenBank/DDBJ whole genome shotgun (WGS) entry which is preliminary data.</text>
</comment>
<proteinExistence type="predicted"/>
<feature type="chain" id="PRO_5038794989" evidence="1">
    <location>
        <begin position="26"/>
        <end position="286"/>
    </location>
</feature>
<dbReference type="InterPro" id="IPR025141">
    <property type="entry name" value="DUF4082"/>
</dbReference>
<organism evidence="3 4">
    <name type="scientific">Actinocrispum wychmicini</name>
    <dbReference type="NCBI Taxonomy" id="1213861"/>
    <lineage>
        <taxon>Bacteria</taxon>
        <taxon>Bacillati</taxon>
        <taxon>Actinomycetota</taxon>
        <taxon>Actinomycetes</taxon>
        <taxon>Pseudonocardiales</taxon>
        <taxon>Pseudonocardiaceae</taxon>
        <taxon>Actinocrispum</taxon>
    </lineage>
</organism>
<protein>
    <submittedName>
        <fullName evidence="3">Uncharacterized protein DUF4082</fullName>
    </submittedName>
</protein>
<dbReference type="Proteomes" id="UP000295680">
    <property type="component" value="Unassembled WGS sequence"/>
</dbReference>
<reference evidence="3 4" key="1">
    <citation type="submission" date="2019-03" db="EMBL/GenBank/DDBJ databases">
        <title>Genomic Encyclopedia of Type Strains, Phase IV (KMG-IV): sequencing the most valuable type-strain genomes for metagenomic binning, comparative biology and taxonomic classification.</title>
        <authorList>
            <person name="Goeker M."/>
        </authorList>
    </citation>
    <scope>NUCLEOTIDE SEQUENCE [LARGE SCALE GENOMIC DNA]</scope>
    <source>
        <strain evidence="3 4">DSM 45934</strain>
    </source>
</reference>
<dbReference type="SUPFAM" id="SSF81296">
    <property type="entry name" value="E set domains"/>
    <property type="match status" value="1"/>
</dbReference>
<sequence>MFRLSRWTAVVATLTLTVFGAPVAAADDSPFSSIYTPTDGVRAEVGEPVLLTGGSIMPNGTAAERVELTFDDGATWIGIDWPTLPWHYLLTPTQPGDITFRARGWFGDTVGETSPPRTFRVGTGSPLGPANCDLGCFYTSSAFPHNEPDTDPVELGVRFTVDRPLRLNAAYLVRGTYQGPITVRVWGPDGTLLHEHVDSVRGEWPALLSAPIDPPVPLQPNVDYVVSYYTPQGGYRQNEDFFIGTLLSETFTFRADAGVFHYGEGGGFPTDTWGHSNYAIFPHVIR</sequence>
<feature type="domain" description="DUF4082" evidence="2">
    <location>
        <begin position="146"/>
        <end position="279"/>
    </location>
</feature>
<dbReference type="EMBL" id="SLWS01000014">
    <property type="protein sequence ID" value="TCO49762.1"/>
    <property type="molecule type" value="Genomic_DNA"/>
</dbReference>
<evidence type="ECO:0000313" key="4">
    <source>
        <dbReference type="Proteomes" id="UP000295680"/>
    </source>
</evidence>
<keyword evidence="4" id="KW-1185">Reference proteome</keyword>
<dbReference type="AlphaFoldDB" id="A0A4R2IXT2"/>
<evidence type="ECO:0000313" key="3">
    <source>
        <dbReference type="EMBL" id="TCO49762.1"/>
    </source>
</evidence>
<evidence type="ECO:0000259" key="2">
    <source>
        <dbReference type="Pfam" id="PF13313"/>
    </source>
</evidence>
<evidence type="ECO:0000256" key="1">
    <source>
        <dbReference type="SAM" id="SignalP"/>
    </source>
</evidence>
<dbReference type="RefSeq" id="WP_165960946.1">
    <property type="nucleotide sequence ID" value="NZ_SLWS01000014.1"/>
</dbReference>
<keyword evidence="1" id="KW-0732">Signal</keyword>